<name>A0A1J1IT65_9DIPT</name>
<evidence type="ECO:0000313" key="2">
    <source>
        <dbReference type="Proteomes" id="UP000183832"/>
    </source>
</evidence>
<dbReference type="EMBL" id="CVRI01000059">
    <property type="protein sequence ID" value="CRL03304.1"/>
    <property type="molecule type" value="Genomic_DNA"/>
</dbReference>
<sequence>MDENFLRAHFHIIVLRPCDETARLKKNVAFSMIKSIVSYSLSLAFLMVTNSVEKLHLEPRSLMMKKKDKNPLHHNKKNSKLIFTYKTVITSVRESNVFLILVILCPLRTMMNDVERIE</sequence>
<reference evidence="1 2" key="1">
    <citation type="submission" date="2015-04" db="EMBL/GenBank/DDBJ databases">
        <authorList>
            <person name="Syromyatnikov M.Y."/>
            <person name="Popov V.N."/>
        </authorList>
    </citation>
    <scope>NUCLEOTIDE SEQUENCE [LARGE SCALE GENOMIC DNA]</scope>
</reference>
<dbReference type="AlphaFoldDB" id="A0A1J1IT65"/>
<gene>
    <name evidence="1" type="ORF">CLUMA_CG016661</name>
</gene>
<accession>A0A1J1IT65</accession>
<protein>
    <submittedName>
        <fullName evidence="1">CLUMA_CG016661, isoform A</fullName>
    </submittedName>
</protein>
<dbReference type="Proteomes" id="UP000183832">
    <property type="component" value="Unassembled WGS sequence"/>
</dbReference>
<evidence type="ECO:0000313" key="1">
    <source>
        <dbReference type="EMBL" id="CRL03304.1"/>
    </source>
</evidence>
<keyword evidence="2" id="KW-1185">Reference proteome</keyword>
<proteinExistence type="predicted"/>
<organism evidence="1 2">
    <name type="scientific">Clunio marinus</name>
    <dbReference type="NCBI Taxonomy" id="568069"/>
    <lineage>
        <taxon>Eukaryota</taxon>
        <taxon>Metazoa</taxon>
        <taxon>Ecdysozoa</taxon>
        <taxon>Arthropoda</taxon>
        <taxon>Hexapoda</taxon>
        <taxon>Insecta</taxon>
        <taxon>Pterygota</taxon>
        <taxon>Neoptera</taxon>
        <taxon>Endopterygota</taxon>
        <taxon>Diptera</taxon>
        <taxon>Nematocera</taxon>
        <taxon>Chironomoidea</taxon>
        <taxon>Chironomidae</taxon>
        <taxon>Clunio</taxon>
    </lineage>
</organism>